<feature type="transmembrane region" description="Helical" evidence="2">
    <location>
        <begin position="50"/>
        <end position="70"/>
    </location>
</feature>
<dbReference type="Proteomes" id="UP001277761">
    <property type="component" value="Unassembled WGS sequence"/>
</dbReference>
<accession>A0ABU4VMT5</accession>
<organism evidence="3 4">
    <name type="scientific">Patulibacter brassicae</name>
    <dbReference type="NCBI Taxonomy" id="1705717"/>
    <lineage>
        <taxon>Bacteria</taxon>
        <taxon>Bacillati</taxon>
        <taxon>Actinomycetota</taxon>
        <taxon>Thermoleophilia</taxon>
        <taxon>Solirubrobacterales</taxon>
        <taxon>Patulibacteraceae</taxon>
        <taxon>Patulibacter</taxon>
    </lineage>
</organism>
<name>A0ABU4VMT5_9ACTN</name>
<protein>
    <submittedName>
        <fullName evidence="3">Uncharacterized protein</fullName>
    </submittedName>
</protein>
<evidence type="ECO:0000256" key="1">
    <source>
        <dbReference type="SAM" id="MobiDB-lite"/>
    </source>
</evidence>
<feature type="compositionally biased region" description="Basic and acidic residues" evidence="1">
    <location>
        <begin position="81"/>
        <end position="94"/>
    </location>
</feature>
<keyword evidence="2" id="KW-0472">Membrane</keyword>
<keyword evidence="2" id="KW-0812">Transmembrane</keyword>
<reference evidence="3 4" key="1">
    <citation type="submission" date="2023-11" db="EMBL/GenBank/DDBJ databases">
        <authorList>
            <person name="Xu M."/>
            <person name="Jiang T."/>
        </authorList>
    </citation>
    <scope>NUCLEOTIDE SEQUENCE [LARGE SCALE GENOMIC DNA]</scope>
    <source>
        <strain evidence="3 4">SD</strain>
    </source>
</reference>
<dbReference type="RefSeq" id="WP_319954916.1">
    <property type="nucleotide sequence ID" value="NZ_JAXAVX010000008.1"/>
</dbReference>
<comment type="caution">
    <text evidence="3">The sequence shown here is derived from an EMBL/GenBank/DDBJ whole genome shotgun (WGS) entry which is preliminary data.</text>
</comment>
<sequence length="94" mass="10206">MSRPTTILFAIAAVLLVLGVWQIGWETGQTDNGMRCDGGDEPFACRTRGVGYVVVLLGLLMTVTAAASSVGDRYAARSRRTHEVPDPNDEDPRR</sequence>
<evidence type="ECO:0000313" key="3">
    <source>
        <dbReference type="EMBL" id="MDX8152760.1"/>
    </source>
</evidence>
<feature type="transmembrane region" description="Helical" evidence="2">
    <location>
        <begin position="7"/>
        <end position="25"/>
    </location>
</feature>
<feature type="region of interest" description="Disordered" evidence="1">
    <location>
        <begin position="69"/>
        <end position="94"/>
    </location>
</feature>
<evidence type="ECO:0000256" key="2">
    <source>
        <dbReference type="SAM" id="Phobius"/>
    </source>
</evidence>
<keyword evidence="4" id="KW-1185">Reference proteome</keyword>
<gene>
    <name evidence="3" type="ORF">SK069_14225</name>
</gene>
<dbReference type="EMBL" id="JAXAVX010000008">
    <property type="protein sequence ID" value="MDX8152760.1"/>
    <property type="molecule type" value="Genomic_DNA"/>
</dbReference>
<evidence type="ECO:0000313" key="4">
    <source>
        <dbReference type="Proteomes" id="UP001277761"/>
    </source>
</evidence>
<keyword evidence="2" id="KW-1133">Transmembrane helix</keyword>
<proteinExistence type="predicted"/>